<keyword evidence="6 10" id="KW-0808">Transferase</keyword>
<comment type="similarity">
    <text evidence="2 10">Belongs to the protein prenyltransferase subunit alpha family.</text>
</comment>
<protein>
    <recommendedName>
        <fullName evidence="4 10">Geranylgeranyl transferase type-2 subunit alpha</fullName>
        <ecNumber evidence="3 10">2.5.1.60</ecNumber>
    </recommendedName>
    <alternativeName>
        <fullName evidence="8 10">Geranylgeranyl transferase type II subunit alpha</fullName>
    </alternativeName>
</protein>
<gene>
    <name evidence="12" type="ORF">CTheo_2554</name>
</gene>
<evidence type="ECO:0000313" key="13">
    <source>
        <dbReference type="Proteomes" id="UP000383932"/>
    </source>
</evidence>
<evidence type="ECO:0000256" key="5">
    <source>
        <dbReference type="ARBA" id="ARBA00022602"/>
    </source>
</evidence>
<dbReference type="Proteomes" id="UP000383932">
    <property type="component" value="Unassembled WGS sequence"/>
</dbReference>
<name>A0A5N5QQX1_9AGAM</name>
<feature type="transmembrane region" description="Helical" evidence="11">
    <location>
        <begin position="505"/>
        <end position="525"/>
    </location>
</feature>
<dbReference type="Pfam" id="PF07690">
    <property type="entry name" value="MFS_1"/>
    <property type="match status" value="1"/>
</dbReference>
<comment type="caution">
    <text evidence="12">The sequence shown here is derived from an EMBL/GenBank/DDBJ whole genome shotgun (WGS) entry which is preliminary data.</text>
</comment>
<feature type="transmembrane region" description="Helical" evidence="11">
    <location>
        <begin position="733"/>
        <end position="754"/>
    </location>
</feature>
<dbReference type="InterPro" id="IPR036259">
    <property type="entry name" value="MFS_trans_sf"/>
</dbReference>
<evidence type="ECO:0000256" key="4">
    <source>
        <dbReference type="ARBA" id="ARBA00014772"/>
    </source>
</evidence>
<dbReference type="EMBL" id="SSOP01000027">
    <property type="protein sequence ID" value="KAB5593953.1"/>
    <property type="molecule type" value="Genomic_DNA"/>
</dbReference>
<evidence type="ECO:0000256" key="9">
    <source>
        <dbReference type="ARBA" id="ARBA00047658"/>
    </source>
</evidence>
<evidence type="ECO:0000256" key="11">
    <source>
        <dbReference type="SAM" id="Phobius"/>
    </source>
</evidence>
<sequence>MHGIKRIKQTEEALKAQKERERVKIDRYIVTEKDFLERRTNQDLSKESLETTTALLSLNPELYTAWNFRRTILTNGIFPQSSPAEVFAALDGELTLTLAALQVHPKVYWLWNHRRWCLENIPDGQDGAEKSWKSSVWARELAIVEKMLDRDPRNFHAWDYRRYVLASMPECDRRSAESELAYTTRKIEQNFSNFSAWHQRTKVLGVIWKGHPDVEESAKPQEFEFVRNALWTDPGDQSAWLYHRWLIGPGNDISTVKSEIASIEELVAEVGTDSKWPLQALVHYKTLLAAQVPGSKLELLQECRYLTEQLIKVDPMRRQMYQDQRVLINARVLVWRNIGILDVACNPCTDYSGESDWEGEHTAASKATTTRLFFQQQRPRIQSPMSQTITCQVSLDVLPAPEYDHSFEPTRASHPQTLVGVTEDERYFSGNTPQSFRSSLTQLDYAEANPANPVGVSGFRIGKFFVEDKTLYLLGACIGVFAVGLNDTATGANLPSIQERYNLPYAVVSLVFLAGSGGYLISCMLNSVLQNAIGTRAVLLMAGLLYAGGALLISFSPPFPVVVAGLALMGFGGGFYEASLTSVVSHFDDSRSMNIMYAFFGLGALVSPFIIGAFAKAGTSWNHYAPPSDEENTEHRAAHSKFNRTIRMPITCFAINGTLTNWLTSYLIEIKGSGQDISRYQLSIYWAGLTLGRIFFSLPFIHVRERIGNNILLVCLCAAIALLWAVSSAATNWIAIGVAGFFLGPNTPGILSIISSRVPSSLKGIVVSITIGLGLVGGTLAPMIFGMIVGKISPGLRVFPPVVIVLTLLCALAFWAIPSREKRD</sequence>
<organism evidence="12 13">
    <name type="scientific">Ceratobasidium theobromae</name>
    <dbReference type="NCBI Taxonomy" id="1582974"/>
    <lineage>
        <taxon>Eukaryota</taxon>
        <taxon>Fungi</taxon>
        <taxon>Dikarya</taxon>
        <taxon>Basidiomycota</taxon>
        <taxon>Agaricomycotina</taxon>
        <taxon>Agaricomycetes</taxon>
        <taxon>Cantharellales</taxon>
        <taxon>Ceratobasidiaceae</taxon>
        <taxon>Ceratobasidium</taxon>
    </lineage>
</organism>
<comment type="catalytic activity">
    <reaction evidence="9 10">
        <text>geranylgeranyl diphosphate + L-cysteinyl-[protein] = S-geranylgeranyl-L-cysteinyl-[protein] + diphosphate</text>
        <dbReference type="Rhea" id="RHEA:21240"/>
        <dbReference type="Rhea" id="RHEA-COMP:10131"/>
        <dbReference type="Rhea" id="RHEA-COMP:11537"/>
        <dbReference type="ChEBI" id="CHEBI:29950"/>
        <dbReference type="ChEBI" id="CHEBI:33019"/>
        <dbReference type="ChEBI" id="CHEBI:57533"/>
        <dbReference type="ChEBI" id="CHEBI:86021"/>
        <dbReference type="EC" id="2.5.1.60"/>
    </reaction>
</comment>
<feature type="transmembrane region" description="Helical" evidence="11">
    <location>
        <begin position="710"/>
        <end position="727"/>
    </location>
</feature>
<dbReference type="GO" id="GO:0022857">
    <property type="term" value="F:transmembrane transporter activity"/>
    <property type="evidence" value="ECO:0007669"/>
    <property type="project" value="InterPro"/>
</dbReference>
<evidence type="ECO:0000256" key="10">
    <source>
        <dbReference type="RuleBase" id="RU367120"/>
    </source>
</evidence>
<dbReference type="EC" id="2.5.1.60" evidence="3 10"/>
<comment type="subcellular location">
    <subcellularLocation>
        <location evidence="1">Membrane</location>
        <topology evidence="1">Multi-pass membrane protein</topology>
    </subcellularLocation>
</comment>
<dbReference type="GO" id="GO:0097354">
    <property type="term" value="P:prenylation"/>
    <property type="evidence" value="ECO:0007669"/>
    <property type="project" value="UniProtKB-UniRule"/>
</dbReference>
<keyword evidence="11" id="KW-0812">Transmembrane</keyword>
<feature type="transmembrane region" description="Helical" evidence="11">
    <location>
        <begin position="595"/>
        <end position="615"/>
    </location>
</feature>
<reference evidence="12 13" key="1">
    <citation type="journal article" date="2019" name="Fungal Biol. Biotechnol.">
        <title>Draft genome sequence of fastidious pathogen Ceratobasidium theobromae, which causes vascular-streak dieback in Theobroma cacao.</title>
        <authorList>
            <person name="Ali S.S."/>
            <person name="Asman A."/>
            <person name="Shao J."/>
            <person name="Firmansyah A.P."/>
            <person name="Susilo A.W."/>
            <person name="Rosmana A."/>
            <person name="McMahon P."/>
            <person name="Junaid M."/>
            <person name="Guest D."/>
            <person name="Kheng T.Y."/>
            <person name="Meinhardt L.W."/>
            <person name="Bailey B.A."/>
        </authorList>
    </citation>
    <scope>NUCLEOTIDE SEQUENCE [LARGE SCALE GENOMIC DNA]</scope>
    <source>
        <strain evidence="12 13">CT2</strain>
    </source>
</reference>
<feature type="transmembrane region" description="Helical" evidence="11">
    <location>
        <begin position="684"/>
        <end position="703"/>
    </location>
</feature>
<dbReference type="InterPro" id="IPR002088">
    <property type="entry name" value="Prenyl_trans_a"/>
</dbReference>
<keyword evidence="13" id="KW-1185">Reference proteome</keyword>
<keyword evidence="7" id="KW-0677">Repeat</keyword>
<evidence type="ECO:0000256" key="7">
    <source>
        <dbReference type="ARBA" id="ARBA00022737"/>
    </source>
</evidence>
<feature type="transmembrane region" description="Helical" evidence="11">
    <location>
        <begin position="766"/>
        <end position="792"/>
    </location>
</feature>
<dbReference type="Gene3D" id="1.25.40.120">
    <property type="entry name" value="Protein prenylyltransferase"/>
    <property type="match status" value="1"/>
</dbReference>
<keyword evidence="11" id="KW-1133">Transmembrane helix</keyword>
<keyword evidence="11" id="KW-0472">Membrane</keyword>
<keyword evidence="5 10" id="KW-0637">Prenyltransferase</keyword>
<evidence type="ECO:0000313" key="12">
    <source>
        <dbReference type="EMBL" id="KAB5593953.1"/>
    </source>
</evidence>
<evidence type="ECO:0000256" key="1">
    <source>
        <dbReference type="ARBA" id="ARBA00004141"/>
    </source>
</evidence>
<dbReference type="SUPFAM" id="SSF103473">
    <property type="entry name" value="MFS general substrate transporter"/>
    <property type="match status" value="1"/>
</dbReference>
<evidence type="ECO:0000256" key="3">
    <source>
        <dbReference type="ARBA" id="ARBA00012656"/>
    </source>
</evidence>
<dbReference type="OrthoDB" id="1658at2759"/>
<dbReference type="PROSITE" id="PS51147">
    <property type="entry name" value="PFTA"/>
    <property type="match status" value="5"/>
</dbReference>
<evidence type="ECO:0000256" key="2">
    <source>
        <dbReference type="ARBA" id="ARBA00006734"/>
    </source>
</evidence>
<dbReference type="InterPro" id="IPR011701">
    <property type="entry name" value="MFS"/>
</dbReference>
<dbReference type="PANTHER" id="PTHR11129:SF2">
    <property type="entry name" value="GERANYLGERANYL TRANSFERASE TYPE-2 SUBUNIT ALPHA"/>
    <property type="match status" value="1"/>
</dbReference>
<dbReference type="Pfam" id="PF01239">
    <property type="entry name" value="PPTA"/>
    <property type="match status" value="5"/>
</dbReference>
<feature type="transmembrane region" description="Helical" evidence="11">
    <location>
        <begin position="470"/>
        <end position="485"/>
    </location>
</feature>
<feature type="transmembrane region" description="Helical" evidence="11">
    <location>
        <begin position="798"/>
        <end position="817"/>
    </location>
</feature>
<dbReference type="FunFam" id="1.25.40.120:FF:000035">
    <property type="entry name" value="Geranylgeranyl transferase type-2 subunit alpha"/>
    <property type="match status" value="1"/>
</dbReference>
<evidence type="ECO:0000256" key="8">
    <source>
        <dbReference type="ARBA" id="ARBA00031267"/>
    </source>
</evidence>
<dbReference type="Gene3D" id="1.20.1250.20">
    <property type="entry name" value="MFS general substrate transporter like domains"/>
    <property type="match status" value="2"/>
</dbReference>
<dbReference type="PANTHER" id="PTHR11129">
    <property type="entry name" value="PROTEIN FARNESYLTRANSFERASE ALPHA SUBUNIT/RAB GERANYLGERANYL TRANSFERASE ALPHA SUBUNIT"/>
    <property type="match status" value="1"/>
</dbReference>
<accession>A0A5N5QQX1</accession>
<dbReference type="GO" id="GO:0004663">
    <property type="term" value="F:Rab geranylgeranyltransferase activity"/>
    <property type="evidence" value="ECO:0007669"/>
    <property type="project" value="UniProtKB-UniRule"/>
</dbReference>
<dbReference type="GO" id="GO:0005968">
    <property type="term" value="C:Rab-protein geranylgeranyltransferase complex"/>
    <property type="evidence" value="ECO:0007669"/>
    <property type="project" value="TreeGrafter"/>
</dbReference>
<comment type="function">
    <text evidence="10">Catalyzes the transfer of a geranyl-geranyl moiety from geranyl-geranyl pyrophosphate to cysteines occuring in specific C-terminal amino acid sequences.</text>
</comment>
<dbReference type="GO" id="GO:0016020">
    <property type="term" value="C:membrane"/>
    <property type="evidence" value="ECO:0007669"/>
    <property type="project" value="UniProtKB-SubCell"/>
</dbReference>
<dbReference type="AlphaFoldDB" id="A0A5N5QQX1"/>
<feature type="transmembrane region" description="Helical" evidence="11">
    <location>
        <begin position="537"/>
        <end position="555"/>
    </location>
</feature>
<evidence type="ECO:0000256" key="6">
    <source>
        <dbReference type="ARBA" id="ARBA00022679"/>
    </source>
</evidence>
<dbReference type="SUPFAM" id="SSF48439">
    <property type="entry name" value="Protein prenylyltransferase"/>
    <property type="match status" value="1"/>
</dbReference>
<proteinExistence type="inferred from homology"/>